<evidence type="ECO:0000313" key="1">
    <source>
        <dbReference type="EMBL" id="ABC44292.1"/>
    </source>
</evidence>
<dbReference type="Pfam" id="PF16156">
    <property type="entry name" value="DUF4864"/>
    <property type="match status" value="1"/>
</dbReference>
<gene>
    <name evidence="1" type="ordered locus">SRU_0831</name>
</gene>
<reference evidence="1 2" key="1">
    <citation type="journal article" date="2005" name="Proc. Natl. Acad. Sci. U.S.A.">
        <title>The genome of Salinibacter ruber: convergence and gene exchange among hyperhalophilic bacteria and archaea.</title>
        <authorList>
            <person name="Mongodin E.F."/>
            <person name="Nelson K.E."/>
            <person name="Daugherty S."/>
            <person name="Deboy R.T."/>
            <person name="Wister J."/>
            <person name="Khouri H."/>
            <person name="Weidman J."/>
            <person name="Walsh D.A."/>
            <person name="Papke R.T."/>
            <person name="Sanchez Perez G."/>
            <person name="Sharma A.K."/>
            <person name="Nesbo C.L."/>
            <person name="MacLeod D."/>
            <person name="Bapteste E."/>
            <person name="Doolittle W.F."/>
            <person name="Charlebois R.L."/>
            <person name="Legault B."/>
            <person name="Rodriguez-Valera F."/>
        </authorList>
    </citation>
    <scope>NUCLEOTIDE SEQUENCE [LARGE SCALE GENOMIC DNA]</scope>
    <source>
        <strain evidence="2">DSM 13855 / CECT 5946 / M31</strain>
    </source>
</reference>
<dbReference type="Proteomes" id="UP000008674">
    <property type="component" value="Chromosome"/>
</dbReference>
<keyword evidence="2" id="KW-1185">Reference proteome</keyword>
<dbReference type="KEGG" id="sru:SRU_0831"/>
<dbReference type="OrthoDB" id="850536at2"/>
<evidence type="ECO:0000313" key="2">
    <source>
        <dbReference type="Proteomes" id="UP000008674"/>
    </source>
</evidence>
<dbReference type="InterPro" id="IPR032347">
    <property type="entry name" value="DUF4864"/>
</dbReference>
<protein>
    <recommendedName>
        <fullName evidence="3">DUF4864 domain-containing protein</fullName>
    </recommendedName>
</protein>
<dbReference type="PANTHER" id="PTHR35716">
    <property type="entry name" value="OS05G0574700 PROTEIN-RELATED"/>
    <property type="match status" value="1"/>
</dbReference>
<dbReference type="eggNOG" id="ENOG50332DV">
    <property type="taxonomic scope" value="Bacteria"/>
</dbReference>
<dbReference type="EMBL" id="CP000159">
    <property type="protein sequence ID" value="ABC44292.1"/>
    <property type="molecule type" value="Genomic_DNA"/>
</dbReference>
<evidence type="ECO:0008006" key="3">
    <source>
        <dbReference type="Google" id="ProtNLM"/>
    </source>
</evidence>
<dbReference type="AlphaFoldDB" id="Q2S4B5"/>
<proteinExistence type="predicted"/>
<sequence length="213" mass="23057">MGPTQNRKEARLLNPNADDGIGPVSSCSGAFAMRVAVPFCLSLLMFAASWMGDGEERRRALPSALLHSSPLTMTTAADSLPEPSPDLSPMEVIRLQVEALGSNDTPYEDAGIEAAFNFASPANKRATGPLRRFRRLFETPAYGPMIDHENATYSTPQVEGAVARMGVILTTAQGDRVGYLFRLSKQDGGAHTDCWMTDAVQRVPVDQVDTQEI</sequence>
<name>Q2S4B5_SALRD</name>
<dbReference type="HOGENOM" id="CLU_1488052_0_0_10"/>
<accession>Q2S4B5</accession>
<organism evidence="1 2">
    <name type="scientific">Salinibacter ruber (strain DSM 13855 / M31)</name>
    <dbReference type="NCBI Taxonomy" id="309807"/>
    <lineage>
        <taxon>Bacteria</taxon>
        <taxon>Pseudomonadati</taxon>
        <taxon>Rhodothermota</taxon>
        <taxon>Rhodothermia</taxon>
        <taxon>Rhodothermales</taxon>
        <taxon>Salinibacteraceae</taxon>
        <taxon>Salinibacter</taxon>
    </lineage>
</organism>
<dbReference type="EnsemblBacteria" id="ABC44292">
    <property type="protein sequence ID" value="ABC44292"/>
    <property type="gene ID" value="SRU_0831"/>
</dbReference>